<reference evidence="1" key="2">
    <citation type="submission" date="2020-09" db="EMBL/GenBank/DDBJ databases">
        <authorList>
            <person name="Sun Q."/>
            <person name="Zhou Y."/>
        </authorList>
    </citation>
    <scope>NUCLEOTIDE SEQUENCE</scope>
    <source>
        <strain evidence="1">CGMCC 1.12195</strain>
    </source>
</reference>
<dbReference type="Gene3D" id="3.40.630.30">
    <property type="match status" value="1"/>
</dbReference>
<name>A0A917HAW5_9SPHI</name>
<dbReference type="SUPFAM" id="SSF55729">
    <property type="entry name" value="Acyl-CoA N-acyltransferases (Nat)"/>
    <property type="match status" value="1"/>
</dbReference>
<protein>
    <submittedName>
        <fullName evidence="1">Uncharacterized protein</fullName>
    </submittedName>
</protein>
<dbReference type="InterPro" id="IPR016181">
    <property type="entry name" value="Acyl_CoA_acyltransferase"/>
</dbReference>
<accession>A0A917HAW5</accession>
<dbReference type="Proteomes" id="UP000660862">
    <property type="component" value="Unassembled WGS sequence"/>
</dbReference>
<dbReference type="EMBL" id="BMER01000001">
    <property type="protein sequence ID" value="GGG72988.1"/>
    <property type="molecule type" value="Genomic_DNA"/>
</dbReference>
<proteinExistence type="predicted"/>
<organism evidence="1 2">
    <name type="scientific">Parapedobacter pyrenivorans</name>
    <dbReference type="NCBI Taxonomy" id="1305674"/>
    <lineage>
        <taxon>Bacteria</taxon>
        <taxon>Pseudomonadati</taxon>
        <taxon>Bacteroidota</taxon>
        <taxon>Sphingobacteriia</taxon>
        <taxon>Sphingobacteriales</taxon>
        <taxon>Sphingobacteriaceae</taxon>
        <taxon>Parapedobacter</taxon>
    </lineage>
</organism>
<evidence type="ECO:0000313" key="2">
    <source>
        <dbReference type="Proteomes" id="UP000660862"/>
    </source>
</evidence>
<reference evidence="1" key="1">
    <citation type="journal article" date="2014" name="Int. J. Syst. Evol. Microbiol.">
        <title>Complete genome sequence of Corynebacterium casei LMG S-19264T (=DSM 44701T), isolated from a smear-ripened cheese.</title>
        <authorList>
            <consortium name="US DOE Joint Genome Institute (JGI-PGF)"/>
            <person name="Walter F."/>
            <person name="Albersmeier A."/>
            <person name="Kalinowski J."/>
            <person name="Ruckert C."/>
        </authorList>
    </citation>
    <scope>NUCLEOTIDE SEQUENCE</scope>
    <source>
        <strain evidence="1">CGMCC 1.12195</strain>
    </source>
</reference>
<comment type="caution">
    <text evidence="1">The sequence shown here is derived from an EMBL/GenBank/DDBJ whole genome shotgun (WGS) entry which is preliminary data.</text>
</comment>
<evidence type="ECO:0000313" key="1">
    <source>
        <dbReference type="EMBL" id="GGG72988.1"/>
    </source>
</evidence>
<sequence length="73" mass="8374">MTASKIKLQPFTADDFDRLIGWVKDEELLIQFAGSIFSFPLTRDQLNQYLSDADRSVFKVVNEHEEVIGHCEA</sequence>
<dbReference type="AlphaFoldDB" id="A0A917HAW5"/>
<dbReference type="RefSeq" id="WP_188503938.1">
    <property type="nucleotide sequence ID" value="NZ_BMER01000001.1"/>
</dbReference>
<gene>
    <name evidence="1" type="ORF">GCM10007415_00380</name>
</gene>
<keyword evidence="2" id="KW-1185">Reference proteome</keyword>